<sequence length="387" mass="45700">MSEDIIKELEMLKKLISLSMESRNEEAVLEYMHSLFACDFIFFNYINNTRVIMGEEKNVDLSNCYEYQISLNAEVLGKFSMNILEKDITDTQKKALVYVGDLYILMHKEKFSEDRVDKDLKQELVLDICTGNIKSREEFNIRCKLNGWDMKDNVVVVIFDLDEYKKKTVDLKESSGKIEVVKEKMFRDLRNNFLNVGMTFYYYQNSDSIIFIFEFDNNYLHNKDSVFKRVMEDSKENYGFTYTIGIGRTINNIFDTPISYTEAREAVKIGRSMLGLGMIHEYKDLELFSLLNNAVNKDILAGELMRPIRKLIEYDRENETEYYIFLKELINANWSLTRASENNYIHYNTAKYRLKKTEEIMELQTDGANARFKLELALRLYELKNMV</sequence>
<dbReference type="EMBL" id="JAEPRJ010000001">
    <property type="protein sequence ID" value="MBK5896582.1"/>
    <property type="molecule type" value="Genomic_DNA"/>
</dbReference>
<dbReference type="Pfam" id="PF17853">
    <property type="entry name" value="GGDEF_2"/>
    <property type="match status" value="1"/>
</dbReference>
<dbReference type="RefSeq" id="WP_208428145.1">
    <property type="nucleotide sequence ID" value="NZ_JAEPRJ010000001.1"/>
</dbReference>
<dbReference type="Gene3D" id="1.10.10.2840">
    <property type="entry name" value="PucR C-terminal helix-turn-helix domain"/>
    <property type="match status" value="1"/>
</dbReference>
<gene>
    <name evidence="4" type="ORF">JJN12_02115</name>
</gene>
<accession>A0ABS1IXM2</accession>
<dbReference type="Proteomes" id="UP000604730">
    <property type="component" value="Unassembled WGS sequence"/>
</dbReference>
<name>A0ABS1IXM2_9FIRM</name>
<reference evidence="4 5" key="1">
    <citation type="submission" date="2021-01" db="EMBL/GenBank/DDBJ databases">
        <title>Isolation and description of Catonella massiliensis sp. nov., a novel Catonella species, isolated from a stable periodontitis subject.</title>
        <authorList>
            <person name="Antezack A."/>
            <person name="Boxberger M."/>
            <person name="La Scola B."/>
            <person name="Monnet-Corti V."/>
        </authorList>
    </citation>
    <scope>NUCLEOTIDE SEQUENCE [LARGE SCALE GENOMIC DNA]</scope>
    <source>
        <strain evidence="4 5">Marseille-Q4567</strain>
    </source>
</reference>
<organism evidence="4 5">
    <name type="scientific">Catonella massiliensis</name>
    <dbReference type="NCBI Taxonomy" id="2799636"/>
    <lineage>
        <taxon>Bacteria</taxon>
        <taxon>Bacillati</taxon>
        <taxon>Bacillota</taxon>
        <taxon>Clostridia</taxon>
        <taxon>Lachnospirales</taxon>
        <taxon>Lachnospiraceae</taxon>
        <taxon>Catonella</taxon>
    </lineage>
</organism>
<dbReference type="InterPro" id="IPR042070">
    <property type="entry name" value="PucR_C-HTH_sf"/>
</dbReference>
<dbReference type="InterPro" id="IPR051448">
    <property type="entry name" value="CdaR-like_regulators"/>
</dbReference>
<evidence type="ECO:0000313" key="5">
    <source>
        <dbReference type="Proteomes" id="UP000604730"/>
    </source>
</evidence>
<dbReference type="Pfam" id="PF13556">
    <property type="entry name" value="HTH_30"/>
    <property type="match status" value="1"/>
</dbReference>
<dbReference type="InterPro" id="IPR041522">
    <property type="entry name" value="CdaR_GGDEF"/>
</dbReference>
<evidence type="ECO:0000259" key="2">
    <source>
        <dbReference type="Pfam" id="PF13556"/>
    </source>
</evidence>
<protein>
    <submittedName>
        <fullName evidence="4">Helix-turn-helix domain-containing protein</fullName>
    </submittedName>
</protein>
<comment type="caution">
    <text evidence="4">The sequence shown here is derived from an EMBL/GenBank/DDBJ whole genome shotgun (WGS) entry which is preliminary data.</text>
</comment>
<feature type="domain" description="PucR C-terminal helix-turn-helix" evidence="2">
    <location>
        <begin position="326"/>
        <end position="380"/>
    </location>
</feature>
<keyword evidence="5" id="KW-1185">Reference proteome</keyword>
<dbReference type="PANTHER" id="PTHR33744">
    <property type="entry name" value="CARBOHYDRATE DIACID REGULATOR"/>
    <property type="match status" value="1"/>
</dbReference>
<dbReference type="InterPro" id="IPR025736">
    <property type="entry name" value="PucR_C-HTH_dom"/>
</dbReference>
<feature type="domain" description="CdaR GGDEF-like" evidence="3">
    <location>
        <begin position="132"/>
        <end position="269"/>
    </location>
</feature>
<proteinExistence type="inferred from homology"/>
<evidence type="ECO:0000259" key="3">
    <source>
        <dbReference type="Pfam" id="PF17853"/>
    </source>
</evidence>
<dbReference type="PANTHER" id="PTHR33744:SF15">
    <property type="entry name" value="CARBOHYDRATE DIACID REGULATOR"/>
    <property type="match status" value="1"/>
</dbReference>
<evidence type="ECO:0000313" key="4">
    <source>
        <dbReference type="EMBL" id="MBK5896582.1"/>
    </source>
</evidence>
<evidence type="ECO:0000256" key="1">
    <source>
        <dbReference type="ARBA" id="ARBA00006754"/>
    </source>
</evidence>
<comment type="similarity">
    <text evidence="1">Belongs to the CdaR family.</text>
</comment>